<evidence type="ECO:0000256" key="2">
    <source>
        <dbReference type="ARBA" id="ARBA00008642"/>
    </source>
</evidence>
<keyword evidence="6 14" id="KW-0276">Fatty acid metabolism</keyword>
<comment type="caution">
    <text evidence="17">The sequence shown here is derived from an EMBL/GenBank/DDBJ whole genome shotgun (WGS) entry which is preliminary data.</text>
</comment>
<dbReference type="InterPro" id="IPR013751">
    <property type="entry name" value="ACP_syn_III_N"/>
</dbReference>
<dbReference type="PATRIC" id="fig|1121290.3.peg.970"/>
<keyword evidence="3 14" id="KW-0963">Cytoplasm</keyword>
<protein>
    <recommendedName>
        <fullName evidence="14">Beta-ketoacyl-[acyl-carrier-protein] synthase III</fullName>
        <shortName evidence="14">Beta-ketoacyl-ACP synthase III</shortName>
        <shortName evidence="14">KAS III</shortName>
        <ecNumber evidence="14">2.3.1.180</ecNumber>
    </recommendedName>
    <alternativeName>
        <fullName evidence="14">3-oxoacyl-[acyl-carrier-protein] synthase 3</fullName>
    </alternativeName>
    <alternativeName>
        <fullName evidence="14">3-oxoacyl-[acyl-carrier-protein] synthase III</fullName>
    </alternativeName>
</protein>
<sequence length="330" mass="36355">MTKAEIVSTGMYVPNNIVTNDNISKIVDTNDEWIKSRTGISERRISINENTSDLATKAALKALKTGNINPKDIDLIIVATCTPDSFIPSTACIVQKNIKATNAFCFDIDAACSGFIYGVNIARQFIENKSIKKALIIGSETLSKIVDWKDRNTCILFGDGAGAVILKEGESSGIISSYMESCGDKGDFLRCDTVPLYNPYSKCNTKEHINKVSMEGREIFKFAVKAIIKTIKKVLQCSNYNIDDIKYIVPHQANYRIIDYVSKKLNIDKNKFYVNLDKYGNTSSASIPIALDDMNSKNLINNNDKIILVGFGGGLTSGGLLIKWGSNILK</sequence>
<evidence type="ECO:0000256" key="4">
    <source>
        <dbReference type="ARBA" id="ARBA00022516"/>
    </source>
</evidence>
<dbReference type="SUPFAM" id="SSF53901">
    <property type="entry name" value="Thiolase-like"/>
    <property type="match status" value="1"/>
</dbReference>
<keyword evidence="18" id="KW-1185">Reference proteome</keyword>
<dbReference type="GO" id="GO:0033818">
    <property type="term" value="F:beta-ketoacyl-acyl-carrier-protein synthase III activity"/>
    <property type="evidence" value="ECO:0007669"/>
    <property type="project" value="UniProtKB-UniRule"/>
</dbReference>
<dbReference type="EMBL" id="LZFO01000010">
    <property type="protein sequence ID" value="OFI06624.1"/>
    <property type="molecule type" value="Genomic_DNA"/>
</dbReference>
<evidence type="ECO:0000256" key="14">
    <source>
        <dbReference type="HAMAP-Rule" id="MF_01815"/>
    </source>
</evidence>
<name>A0A1E8F0G3_9CLOT</name>
<dbReference type="NCBIfam" id="TIGR00747">
    <property type="entry name" value="fabH"/>
    <property type="match status" value="1"/>
</dbReference>
<dbReference type="FunFam" id="3.40.47.10:FF:000004">
    <property type="entry name" value="3-oxoacyl-[acyl-carrier-protein] synthase 3"/>
    <property type="match status" value="1"/>
</dbReference>
<dbReference type="HAMAP" id="MF_01815">
    <property type="entry name" value="FabH"/>
    <property type="match status" value="1"/>
</dbReference>
<dbReference type="InterPro" id="IPR004655">
    <property type="entry name" value="FabH"/>
</dbReference>
<dbReference type="GO" id="GO:0005737">
    <property type="term" value="C:cytoplasm"/>
    <property type="evidence" value="ECO:0007669"/>
    <property type="project" value="UniProtKB-SubCell"/>
</dbReference>
<evidence type="ECO:0000256" key="11">
    <source>
        <dbReference type="ARBA" id="ARBA00052407"/>
    </source>
</evidence>
<evidence type="ECO:0000313" key="17">
    <source>
        <dbReference type="EMBL" id="OFI06624.1"/>
    </source>
</evidence>
<evidence type="ECO:0000256" key="3">
    <source>
        <dbReference type="ARBA" id="ARBA00022490"/>
    </source>
</evidence>
<dbReference type="AlphaFoldDB" id="A0A1E8F0G3"/>
<comment type="similarity">
    <text evidence="2 14">Belongs to the thiolase-like superfamily. FabH family.</text>
</comment>
<feature type="domain" description="Beta-ketoacyl-[acyl-carrier-protein] synthase III N-terminal" evidence="16">
    <location>
        <begin position="106"/>
        <end position="181"/>
    </location>
</feature>
<dbReference type="Pfam" id="PF08541">
    <property type="entry name" value="ACP_syn_III_C"/>
    <property type="match status" value="1"/>
</dbReference>
<keyword evidence="7 14" id="KW-0443">Lipid metabolism</keyword>
<evidence type="ECO:0000259" key="16">
    <source>
        <dbReference type="Pfam" id="PF08545"/>
    </source>
</evidence>
<comment type="subcellular location">
    <subcellularLocation>
        <location evidence="14">Cytoplasm</location>
    </subcellularLocation>
</comment>
<comment type="catalytic activity">
    <reaction evidence="13">
        <text>3-methylbutanoyl-CoA + malonyl-[ACP] + H(+) = 5-methyl-3-oxohexanoyl-[ACP] + CO2 + CoA</text>
        <dbReference type="Rhea" id="RHEA:42272"/>
        <dbReference type="Rhea" id="RHEA-COMP:9623"/>
        <dbReference type="Rhea" id="RHEA-COMP:9941"/>
        <dbReference type="ChEBI" id="CHEBI:15378"/>
        <dbReference type="ChEBI" id="CHEBI:16526"/>
        <dbReference type="ChEBI" id="CHEBI:57287"/>
        <dbReference type="ChEBI" id="CHEBI:57345"/>
        <dbReference type="ChEBI" id="CHEBI:78449"/>
        <dbReference type="ChEBI" id="CHEBI:78822"/>
        <dbReference type="EC" id="2.3.1.300"/>
    </reaction>
    <physiologicalReaction direction="left-to-right" evidence="13">
        <dbReference type="Rhea" id="RHEA:42273"/>
    </physiologicalReaction>
</comment>
<comment type="subunit">
    <text evidence="14">Homodimer.</text>
</comment>
<evidence type="ECO:0000256" key="9">
    <source>
        <dbReference type="ARBA" id="ARBA00023315"/>
    </source>
</evidence>
<keyword evidence="9 14" id="KW-0012">Acyltransferase</keyword>
<feature type="active site" evidence="14">
    <location>
        <position position="251"/>
    </location>
</feature>
<dbReference type="InterPro" id="IPR013747">
    <property type="entry name" value="ACP_syn_III_C"/>
</dbReference>
<proteinExistence type="inferred from homology"/>
<dbReference type="GO" id="GO:0006633">
    <property type="term" value="P:fatty acid biosynthetic process"/>
    <property type="evidence" value="ECO:0007669"/>
    <property type="project" value="UniProtKB-UniRule"/>
</dbReference>
<dbReference type="GO" id="GO:0044550">
    <property type="term" value="P:secondary metabolite biosynthetic process"/>
    <property type="evidence" value="ECO:0007669"/>
    <property type="project" value="TreeGrafter"/>
</dbReference>
<dbReference type="UniPathway" id="UPA00094"/>
<feature type="active site" evidence="14">
    <location>
        <position position="281"/>
    </location>
</feature>
<keyword evidence="14" id="KW-0511">Multifunctional enzyme</keyword>
<evidence type="ECO:0000256" key="5">
    <source>
        <dbReference type="ARBA" id="ARBA00022679"/>
    </source>
</evidence>
<keyword evidence="8 14" id="KW-0275">Fatty acid biosynthesis</keyword>
<dbReference type="GO" id="GO:0004315">
    <property type="term" value="F:3-oxoacyl-[acyl-carrier-protein] synthase activity"/>
    <property type="evidence" value="ECO:0007669"/>
    <property type="project" value="InterPro"/>
</dbReference>
<keyword evidence="5 14" id="KW-0808">Transferase</keyword>
<evidence type="ECO:0000256" key="10">
    <source>
        <dbReference type="ARBA" id="ARBA00051096"/>
    </source>
</evidence>
<evidence type="ECO:0000313" key="18">
    <source>
        <dbReference type="Proteomes" id="UP000175744"/>
    </source>
</evidence>
<dbReference type="PANTHER" id="PTHR34069">
    <property type="entry name" value="3-OXOACYL-[ACYL-CARRIER-PROTEIN] SYNTHASE 3"/>
    <property type="match status" value="1"/>
</dbReference>
<comment type="catalytic activity">
    <reaction evidence="10">
        <text>malonyl-[ACP] + acetyl-CoA + H(+) = 3-oxobutanoyl-[ACP] + CO2 + CoA</text>
        <dbReference type="Rhea" id="RHEA:12080"/>
        <dbReference type="Rhea" id="RHEA-COMP:9623"/>
        <dbReference type="Rhea" id="RHEA-COMP:9625"/>
        <dbReference type="ChEBI" id="CHEBI:15378"/>
        <dbReference type="ChEBI" id="CHEBI:16526"/>
        <dbReference type="ChEBI" id="CHEBI:57287"/>
        <dbReference type="ChEBI" id="CHEBI:57288"/>
        <dbReference type="ChEBI" id="CHEBI:78449"/>
        <dbReference type="ChEBI" id="CHEBI:78450"/>
        <dbReference type="EC" id="2.3.1.180"/>
    </reaction>
    <physiologicalReaction direction="left-to-right" evidence="10">
        <dbReference type="Rhea" id="RHEA:12081"/>
    </physiologicalReaction>
</comment>
<comment type="domain">
    <text evidence="14">The last Arg residue of the ACP-binding site is essential for the weak association between ACP/AcpP and FabH.</text>
</comment>
<feature type="region of interest" description="ACP-binding" evidence="14">
    <location>
        <begin position="252"/>
        <end position="256"/>
    </location>
</feature>
<dbReference type="EC" id="2.3.1.180" evidence="14"/>
<feature type="active site" evidence="14">
    <location>
        <position position="112"/>
    </location>
</feature>
<organism evidence="17 18">
    <name type="scientific">Clostridium acetireducens DSM 10703</name>
    <dbReference type="NCBI Taxonomy" id="1121290"/>
    <lineage>
        <taxon>Bacteria</taxon>
        <taxon>Bacillati</taxon>
        <taxon>Bacillota</taxon>
        <taxon>Clostridia</taxon>
        <taxon>Eubacteriales</taxon>
        <taxon>Clostridiaceae</taxon>
        <taxon>Clostridium</taxon>
    </lineage>
</organism>
<dbReference type="Proteomes" id="UP000175744">
    <property type="component" value="Unassembled WGS sequence"/>
</dbReference>
<keyword evidence="4 14" id="KW-0444">Lipid biosynthesis</keyword>
<comment type="function">
    <text evidence="14">Catalyzes the condensation reaction of fatty acid synthesis by the addition to an acyl acceptor of two carbons from malonyl-ACP. Catalyzes the first condensation reaction which initiates fatty acid synthesis and may therefore play a role in governing the total rate of fatty acid production. Possesses both acetoacetyl-ACP synthase and acetyl transacylase activities. Its substrate specificity determines the biosynthesis of branched-chain and/or straight-chain of fatty acids.</text>
</comment>
<dbReference type="CDD" id="cd00830">
    <property type="entry name" value="KAS_III"/>
    <property type="match status" value="1"/>
</dbReference>
<evidence type="ECO:0000256" key="8">
    <source>
        <dbReference type="ARBA" id="ARBA00023160"/>
    </source>
</evidence>
<evidence type="ECO:0000256" key="1">
    <source>
        <dbReference type="ARBA" id="ARBA00005194"/>
    </source>
</evidence>
<comment type="catalytic activity">
    <reaction evidence="11">
        <text>(2S)-2-methylbutanoyl-CoA + malonyl-[ACP] + H(+) = (4S)-4-methyl-3-oxohexanoyl-[ACP] + CO2 + CoA</text>
        <dbReference type="Rhea" id="RHEA:42276"/>
        <dbReference type="Rhea" id="RHEA-COMP:9623"/>
        <dbReference type="Rhea" id="RHEA-COMP:17148"/>
        <dbReference type="ChEBI" id="CHEBI:15378"/>
        <dbReference type="ChEBI" id="CHEBI:16526"/>
        <dbReference type="ChEBI" id="CHEBI:57287"/>
        <dbReference type="ChEBI" id="CHEBI:78449"/>
        <dbReference type="ChEBI" id="CHEBI:88166"/>
        <dbReference type="ChEBI" id="CHEBI:167462"/>
        <dbReference type="EC" id="2.3.1.300"/>
    </reaction>
    <physiologicalReaction direction="left-to-right" evidence="11">
        <dbReference type="Rhea" id="RHEA:42277"/>
    </physiologicalReaction>
</comment>
<feature type="domain" description="Beta-ketoacyl-[acyl-carrier-protein] synthase III C-terminal" evidence="15">
    <location>
        <begin position="236"/>
        <end position="324"/>
    </location>
</feature>
<dbReference type="Pfam" id="PF08545">
    <property type="entry name" value="ACP_syn_III"/>
    <property type="match status" value="1"/>
</dbReference>
<reference evidence="17 18" key="1">
    <citation type="submission" date="2016-06" db="EMBL/GenBank/DDBJ databases">
        <title>Genome sequence of Clostridium acetireducens DSM 10703.</title>
        <authorList>
            <person name="Poehlein A."/>
            <person name="Fluechter S."/>
            <person name="Duerre P."/>
            <person name="Daniel R."/>
        </authorList>
    </citation>
    <scope>NUCLEOTIDE SEQUENCE [LARGE SCALE GENOMIC DNA]</scope>
    <source>
        <strain evidence="17 18">DSM 10703</strain>
    </source>
</reference>
<evidence type="ECO:0000256" key="13">
    <source>
        <dbReference type="ARBA" id="ARBA00052985"/>
    </source>
</evidence>
<evidence type="ECO:0000256" key="6">
    <source>
        <dbReference type="ARBA" id="ARBA00022832"/>
    </source>
</evidence>
<comment type="pathway">
    <text evidence="1 14">Lipid metabolism; fatty acid biosynthesis.</text>
</comment>
<dbReference type="RefSeq" id="WP_070109907.1">
    <property type="nucleotide sequence ID" value="NZ_LZFO01000010.1"/>
</dbReference>
<dbReference type="InterPro" id="IPR016039">
    <property type="entry name" value="Thiolase-like"/>
</dbReference>
<dbReference type="Gene3D" id="3.40.47.10">
    <property type="match status" value="1"/>
</dbReference>
<dbReference type="OrthoDB" id="9815506at2"/>
<gene>
    <name evidence="14 17" type="primary">fabH</name>
    <name evidence="17" type="ORF">CLOACE_09660</name>
</gene>
<dbReference type="STRING" id="1121290.CLAOCE_09660"/>
<dbReference type="NCBIfam" id="NF006829">
    <property type="entry name" value="PRK09352.1"/>
    <property type="match status" value="1"/>
</dbReference>
<evidence type="ECO:0000256" key="12">
    <source>
        <dbReference type="ARBA" id="ARBA00052467"/>
    </source>
</evidence>
<evidence type="ECO:0000259" key="15">
    <source>
        <dbReference type="Pfam" id="PF08541"/>
    </source>
</evidence>
<evidence type="ECO:0000256" key="7">
    <source>
        <dbReference type="ARBA" id="ARBA00023098"/>
    </source>
</evidence>
<comment type="catalytic activity">
    <reaction evidence="12">
        <text>2-methylpropanoyl-CoA + malonyl-[ACP] + H(+) = 4-methyl-3-oxopentanoyl-[ACP] + CO2 + CoA</text>
        <dbReference type="Rhea" id="RHEA:42268"/>
        <dbReference type="Rhea" id="RHEA-COMP:9623"/>
        <dbReference type="Rhea" id="RHEA-COMP:9940"/>
        <dbReference type="ChEBI" id="CHEBI:15378"/>
        <dbReference type="ChEBI" id="CHEBI:16526"/>
        <dbReference type="ChEBI" id="CHEBI:57287"/>
        <dbReference type="ChEBI" id="CHEBI:57338"/>
        <dbReference type="ChEBI" id="CHEBI:78449"/>
        <dbReference type="ChEBI" id="CHEBI:78820"/>
        <dbReference type="EC" id="2.3.1.300"/>
    </reaction>
    <physiologicalReaction direction="left-to-right" evidence="12">
        <dbReference type="Rhea" id="RHEA:42269"/>
    </physiologicalReaction>
</comment>
<accession>A0A1E8F0G3</accession>
<dbReference type="PANTHER" id="PTHR34069:SF2">
    <property type="entry name" value="BETA-KETOACYL-[ACYL-CARRIER-PROTEIN] SYNTHASE III"/>
    <property type="match status" value="1"/>
</dbReference>